<dbReference type="InterPro" id="IPR053137">
    <property type="entry name" value="NLR-like"/>
</dbReference>
<evidence type="ECO:0000313" key="2">
    <source>
        <dbReference type="Proteomes" id="UP001610563"/>
    </source>
</evidence>
<dbReference type="EMBL" id="JBFTWV010000103">
    <property type="protein sequence ID" value="KAL2787108.1"/>
    <property type="molecule type" value="Genomic_DNA"/>
</dbReference>
<sequence>MSDPNNYTVGLICAITKEYVTARTVLEEERPGSDYVSLHGHDNYTLGRIRQHKSVIAVFPESEDGTDPAAVVTRDLLHTFTDIQIGLKLGVGGDKDLESPPTFLQTAVSGLKARHEAQGHSFSALVNEVLFQSTRLKKDFCRPDQSSGQLYRSDVLWLIASANRLMEDAQIRDIVALKNGILICGYPDSHKTKNGRGMLC</sequence>
<protein>
    <submittedName>
        <fullName evidence="1">Uncharacterized protein</fullName>
    </submittedName>
</protein>
<evidence type="ECO:0000313" key="1">
    <source>
        <dbReference type="EMBL" id="KAL2787108.1"/>
    </source>
</evidence>
<name>A0ABR4FVV8_9EURO</name>
<proteinExistence type="predicted"/>
<reference evidence="1 2" key="1">
    <citation type="submission" date="2024-07" db="EMBL/GenBank/DDBJ databases">
        <title>Section-level genome sequencing and comparative genomics of Aspergillus sections Usti and Cavernicolus.</title>
        <authorList>
            <consortium name="Lawrence Berkeley National Laboratory"/>
            <person name="Nybo J.L."/>
            <person name="Vesth T.C."/>
            <person name="Theobald S."/>
            <person name="Frisvad J.C."/>
            <person name="Larsen T.O."/>
            <person name="Kjaerboelling I."/>
            <person name="Rothschild-Mancinelli K."/>
            <person name="Lyhne E.K."/>
            <person name="Kogle M.E."/>
            <person name="Barry K."/>
            <person name="Clum A."/>
            <person name="Na H."/>
            <person name="Ledsgaard L."/>
            <person name="Lin J."/>
            <person name="Lipzen A."/>
            <person name="Kuo A."/>
            <person name="Riley R."/>
            <person name="Mondo S."/>
            <person name="Labutti K."/>
            <person name="Haridas S."/>
            <person name="Pangalinan J."/>
            <person name="Salamov A.A."/>
            <person name="Simmons B.A."/>
            <person name="Magnuson J.K."/>
            <person name="Chen J."/>
            <person name="Drula E."/>
            <person name="Henrissat B."/>
            <person name="Wiebenga A."/>
            <person name="Lubbers R.J."/>
            <person name="Gomes A.C."/>
            <person name="Makela M.R."/>
            <person name="Stajich J."/>
            <person name="Grigoriev I.V."/>
            <person name="Mortensen U.H."/>
            <person name="De Vries R.P."/>
            <person name="Baker S.E."/>
            <person name="Andersen M.R."/>
        </authorList>
    </citation>
    <scope>NUCLEOTIDE SEQUENCE [LARGE SCALE GENOMIC DNA]</scope>
    <source>
        <strain evidence="1 2">CBS 209.92</strain>
    </source>
</reference>
<comment type="caution">
    <text evidence="1">The sequence shown here is derived from an EMBL/GenBank/DDBJ whole genome shotgun (WGS) entry which is preliminary data.</text>
</comment>
<gene>
    <name evidence="1" type="ORF">BJX66DRAFT_328074</name>
</gene>
<dbReference type="InterPro" id="IPR035994">
    <property type="entry name" value="Nucleoside_phosphorylase_sf"/>
</dbReference>
<dbReference type="Gene3D" id="3.40.50.1580">
    <property type="entry name" value="Nucleoside phosphorylase domain"/>
    <property type="match status" value="1"/>
</dbReference>
<keyword evidence="2" id="KW-1185">Reference proteome</keyword>
<dbReference type="PANTHER" id="PTHR46082:SF11">
    <property type="entry name" value="AAA+ ATPASE DOMAIN-CONTAINING PROTEIN-RELATED"/>
    <property type="match status" value="1"/>
</dbReference>
<organism evidence="1 2">
    <name type="scientific">Aspergillus keveii</name>
    <dbReference type="NCBI Taxonomy" id="714993"/>
    <lineage>
        <taxon>Eukaryota</taxon>
        <taxon>Fungi</taxon>
        <taxon>Dikarya</taxon>
        <taxon>Ascomycota</taxon>
        <taxon>Pezizomycotina</taxon>
        <taxon>Eurotiomycetes</taxon>
        <taxon>Eurotiomycetidae</taxon>
        <taxon>Eurotiales</taxon>
        <taxon>Aspergillaceae</taxon>
        <taxon>Aspergillus</taxon>
        <taxon>Aspergillus subgen. Nidulantes</taxon>
    </lineage>
</organism>
<dbReference type="Proteomes" id="UP001610563">
    <property type="component" value="Unassembled WGS sequence"/>
</dbReference>
<accession>A0ABR4FVV8</accession>
<dbReference type="PANTHER" id="PTHR46082">
    <property type="entry name" value="ATP/GTP-BINDING PROTEIN-RELATED"/>
    <property type="match status" value="1"/>
</dbReference>